<dbReference type="RefSeq" id="WP_025227814.1">
    <property type="nucleotide sequence ID" value="NZ_CP007139.1"/>
</dbReference>
<dbReference type="EMBL" id="CP007139">
    <property type="protein sequence ID" value="AIE83511.1"/>
    <property type="molecule type" value="Genomic_DNA"/>
</dbReference>
<name>A0A068NJ25_FIMGI</name>
<proteinExistence type="predicted"/>
<gene>
    <name evidence="1" type="ORF">OP10G_0143</name>
</gene>
<dbReference type="STRING" id="661478.OP10G_0143"/>
<organism evidence="1 2">
    <name type="scientific">Fimbriimonas ginsengisoli Gsoil 348</name>
    <dbReference type="NCBI Taxonomy" id="661478"/>
    <lineage>
        <taxon>Bacteria</taxon>
        <taxon>Bacillati</taxon>
        <taxon>Armatimonadota</taxon>
        <taxon>Fimbriimonadia</taxon>
        <taxon>Fimbriimonadales</taxon>
        <taxon>Fimbriimonadaceae</taxon>
        <taxon>Fimbriimonas</taxon>
    </lineage>
</organism>
<dbReference type="AlphaFoldDB" id="A0A068NJ25"/>
<reference evidence="1 2" key="1">
    <citation type="journal article" date="2014" name="PLoS ONE">
        <title>The first complete genome sequence of the class fimbriimonadia in the phylum armatimonadetes.</title>
        <authorList>
            <person name="Hu Z.Y."/>
            <person name="Wang Y.Z."/>
            <person name="Im W.T."/>
            <person name="Wang S.Y."/>
            <person name="Zhao G.P."/>
            <person name="Zheng H.J."/>
            <person name="Quan Z.X."/>
        </authorList>
    </citation>
    <scope>NUCLEOTIDE SEQUENCE [LARGE SCALE GENOMIC DNA]</scope>
    <source>
        <strain evidence="1">Gsoil 348</strain>
    </source>
</reference>
<keyword evidence="2" id="KW-1185">Reference proteome</keyword>
<dbReference type="HOGENOM" id="CLU_1466143_0_0_0"/>
<dbReference type="Proteomes" id="UP000027982">
    <property type="component" value="Chromosome"/>
</dbReference>
<evidence type="ECO:0000313" key="1">
    <source>
        <dbReference type="EMBL" id="AIE83511.1"/>
    </source>
</evidence>
<accession>A0A068NJ25</accession>
<sequence>MVATHYSSAGRANRLRDAAQAMRERYRADTAREFPTSPIDAEMRAQATYSGALLAFLTMATGKLAERDALKIIADMEREARTLQLPESAFILHFVGKRIQERECLVRLQFCTRDGFWQASCDRRTIPGPWMAGATPDDAIRAALSRKQVDPSETDRFNVVWIADTDIPMCPRIYVETGKVGIHA</sequence>
<dbReference type="KEGG" id="fgi:OP10G_0143"/>
<evidence type="ECO:0000313" key="2">
    <source>
        <dbReference type="Proteomes" id="UP000027982"/>
    </source>
</evidence>
<protein>
    <submittedName>
        <fullName evidence="1">Uncharacterized protein</fullName>
    </submittedName>
</protein>